<sequence length="331" mass="36238">MFLDSPRISRALSVFDHARCCWAAIPLRSPQEPVTPSSFPSRPSSARAVGKQKLSLTSWNIQASPFKTVARSELILNHILKGPELPDIVFLQEVTMSVRQSILDNPIVQSAFLTITDAKDKTTFSGVPFATMALLSNKRFFYSPLAAEDDTGAGGSKMMLDSVFRMELPSRYGRDALCVNIRKPAAPDTVLRLFNVHLESLDSQLRRSFQMSVLAHLLREPGCSGGVIAGDFNPVQPSDLKLVKEHGLVDAWVALRGDTAEPGEGDTWGVEFAQRLQEFSGGNIVNEIVGVVASSIGESTPRMILTLVDFLDWNQQRFPHPKSAFGMPGGP</sequence>
<dbReference type="Gene3D" id="3.60.10.10">
    <property type="entry name" value="Endonuclease/exonuclease/phosphatase"/>
    <property type="match status" value="1"/>
</dbReference>
<dbReference type="GO" id="GO:0003697">
    <property type="term" value="F:single-stranded DNA binding"/>
    <property type="evidence" value="ECO:0007669"/>
    <property type="project" value="TreeGrafter"/>
</dbReference>
<keyword evidence="10" id="KW-0539">Nucleus</keyword>
<name>A0A0D7AYA6_9AGAR</name>
<evidence type="ECO:0000256" key="4">
    <source>
        <dbReference type="ARBA" id="ARBA00022722"/>
    </source>
</evidence>
<dbReference type="AlphaFoldDB" id="A0A0D7AYA6"/>
<dbReference type="InterPro" id="IPR051547">
    <property type="entry name" value="TDP2-like"/>
</dbReference>
<dbReference type="GO" id="GO:0006302">
    <property type="term" value="P:double-strand break repair"/>
    <property type="evidence" value="ECO:0007669"/>
    <property type="project" value="TreeGrafter"/>
</dbReference>
<dbReference type="PANTHER" id="PTHR15822">
    <property type="entry name" value="TRAF AND TNF RECEPTOR-ASSOCIATED PROTEIN"/>
    <property type="match status" value="1"/>
</dbReference>
<evidence type="ECO:0000256" key="9">
    <source>
        <dbReference type="ARBA" id="ARBA00023204"/>
    </source>
</evidence>
<evidence type="ECO:0000256" key="2">
    <source>
        <dbReference type="ARBA" id="ARBA00001946"/>
    </source>
</evidence>
<evidence type="ECO:0000256" key="5">
    <source>
        <dbReference type="ARBA" id="ARBA00022723"/>
    </source>
</evidence>
<comment type="cofactor">
    <cofactor evidence="1">
        <name>Mn(2+)</name>
        <dbReference type="ChEBI" id="CHEBI:29035"/>
    </cofactor>
</comment>
<keyword evidence="7" id="KW-0378">Hydrolase</keyword>
<dbReference type="GO" id="GO:0070260">
    <property type="term" value="F:5'-tyrosyl-DNA phosphodiesterase activity"/>
    <property type="evidence" value="ECO:0007669"/>
    <property type="project" value="TreeGrafter"/>
</dbReference>
<dbReference type="Proteomes" id="UP000054007">
    <property type="component" value="Unassembled WGS sequence"/>
</dbReference>
<dbReference type="OrthoDB" id="9975959at2759"/>
<keyword evidence="13" id="KW-1185">Reference proteome</keyword>
<protein>
    <recommendedName>
        <fullName evidence="11">Endonuclease/exonuclease/phosphatase domain-containing protein</fullName>
    </recommendedName>
</protein>
<evidence type="ECO:0000256" key="7">
    <source>
        <dbReference type="ARBA" id="ARBA00022801"/>
    </source>
</evidence>
<evidence type="ECO:0000313" key="13">
    <source>
        <dbReference type="Proteomes" id="UP000054007"/>
    </source>
</evidence>
<evidence type="ECO:0000256" key="8">
    <source>
        <dbReference type="ARBA" id="ARBA00022842"/>
    </source>
</evidence>
<evidence type="ECO:0000313" key="12">
    <source>
        <dbReference type="EMBL" id="KIY62241.1"/>
    </source>
</evidence>
<evidence type="ECO:0000256" key="3">
    <source>
        <dbReference type="ARBA" id="ARBA00004322"/>
    </source>
</evidence>
<evidence type="ECO:0000259" key="11">
    <source>
        <dbReference type="Pfam" id="PF03372"/>
    </source>
</evidence>
<keyword evidence="9" id="KW-0234">DNA repair</keyword>
<dbReference type="GO" id="GO:0004518">
    <property type="term" value="F:nuclease activity"/>
    <property type="evidence" value="ECO:0007669"/>
    <property type="project" value="UniProtKB-KW"/>
</dbReference>
<dbReference type="GO" id="GO:0046872">
    <property type="term" value="F:metal ion binding"/>
    <property type="evidence" value="ECO:0007669"/>
    <property type="project" value="UniProtKB-KW"/>
</dbReference>
<dbReference type="GO" id="GO:0005634">
    <property type="term" value="C:nucleus"/>
    <property type="evidence" value="ECO:0007669"/>
    <property type="project" value="UniProtKB-SubCell"/>
</dbReference>
<comment type="cofactor">
    <cofactor evidence="2">
        <name>Mg(2+)</name>
        <dbReference type="ChEBI" id="CHEBI:18420"/>
    </cofactor>
</comment>
<dbReference type="SUPFAM" id="SSF56219">
    <property type="entry name" value="DNase I-like"/>
    <property type="match status" value="1"/>
</dbReference>
<evidence type="ECO:0000256" key="6">
    <source>
        <dbReference type="ARBA" id="ARBA00022763"/>
    </source>
</evidence>
<gene>
    <name evidence="12" type="ORF">CYLTODRAFT_459152</name>
</gene>
<keyword evidence="8" id="KW-0460">Magnesium</keyword>
<comment type="subcellular location">
    <subcellularLocation>
        <location evidence="3">Nucleus</location>
        <location evidence="3">PML body</location>
    </subcellularLocation>
</comment>
<dbReference type="InterPro" id="IPR005135">
    <property type="entry name" value="Endo/exonuclease/phosphatase"/>
</dbReference>
<keyword evidence="6" id="KW-0227">DNA damage</keyword>
<keyword evidence="5" id="KW-0479">Metal-binding</keyword>
<accession>A0A0D7AYA6</accession>
<dbReference type="InterPro" id="IPR036691">
    <property type="entry name" value="Endo/exonu/phosph_ase_sf"/>
</dbReference>
<feature type="domain" description="Endonuclease/exonuclease/phosphatase" evidence="11">
    <location>
        <begin position="58"/>
        <end position="233"/>
    </location>
</feature>
<dbReference type="GO" id="GO:0005737">
    <property type="term" value="C:cytoplasm"/>
    <property type="evidence" value="ECO:0007669"/>
    <property type="project" value="TreeGrafter"/>
</dbReference>
<evidence type="ECO:0000256" key="1">
    <source>
        <dbReference type="ARBA" id="ARBA00001936"/>
    </source>
</evidence>
<organism evidence="12 13">
    <name type="scientific">Cylindrobasidium torrendii FP15055 ss-10</name>
    <dbReference type="NCBI Taxonomy" id="1314674"/>
    <lineage>
        <taxon>Eukaryota</taxon>
        <taxon>Fungi</taxon>
        <taxon>Dikarya</taxon>
        <taxon>Basidiomycota</taxon>
        <taxon>Agaricomycotina</taxon>
        <taxon>Agaricomycetes</taxon>
        <taxon>Agaricomycetidae</taxon>
        <taxon>Agaricales</taxon>
        <taxon>Marasmiineae</taxon>
        <taxon>Physalacriaceae</taxon>
        <taxon>Cylindrobasidium</taxon>
    </lineage>
</organism>
<reference evidence="12 13" key="1">
    <citation type="journal article" date="2015" name="Fungal Genet. Biol.">
        <title>Evolution of novel wood decay mechanisms in Agaricales revealed by the genome sequences of Fistulina hepatica and Cylindrobasidium torrendii.</title>
        <authorList>
            <person name="Floudas D."/>
            <person name="Held B.W."/>
            <person name="Riley R."/>
            <person name="Nagy L.G."/>
            <person name="Koehler G."/>
            <person name="Ransdell A.S."/>
            <person name="Younus H."/>
            <person name="Chow J."/>
            <person name="Chiniquy J."/>
            <person name="Lipzen A."/>
            <person name="Tritt A."/>
            <person name="Sun H."/>
            <person name="Haridas S."/>
            <person name="LaButti K."/>
            <person name="Ohm R.A."/>
            <person name="Kues U."/>
            <person name="Blanchette R.A."/>
            <person name="Grigoriev I.V."/>
            <person name="Minto R.E."/>
            <person name="Hibbett D.S."/>
        </authorList>
    </citation>
    <scope>NUCLEOTIDE SEQUENCE [LARGE SCALE GENOMIC DNA]</scope>
    <source>
        <strain evidence="12 13">FP15055 ss-10</strain>
    </source>
</reference>
<dbReference type="PANTHER" id="PTHR15822:SF4">
    <property type="entry name" value="TYROSYL-DNA PHOSPHODIESTERASE 2"/>
    <property type="match status" value="1"/>
</dbReference>
<evidence type="ECO:0000256" key="10">
    <source>
        <dbReference type="ARBA" id="ARBA00023242"/>
    </source>
</evidence>
<keyword evidence="4" id="KW-0540">Nuclease</keyword>
<proteinExistence type="predicted"/>
<dbReference type="Pfam" id="PF03372">
    <property type="entry name" value="Exo_endo_phos"/>
    <property type="match status" value="1"/>
</dbReference>
<dbReference type="EMBL" id="KN880806">
    <property type="protein sequence ID" value="KIY62241.1"/>
    <property type="molecule type" value="Genomic_DNA"/>
</dbReference>